<proteinExistence type="predicted"/>
<dbReference type="Proteomes" id="UP000050545">
    <property type="component" value="Unassembled WGS sequence"/>
</dbReference>
<dbReference type="AlphaFoldDB" id="A0AB34U5E4"/>
<organism evidence="2 3">
    <name type="scientific">Pseudomonas amygdali pv. hibisci</name>
    <dbReference type="NCBI Taxonomy" id="251723"/>
    <lineage>
        <taxon>Bacteria</taxon>
        <taxon>Pseudomonadati</taxon>
        <taxon>Pseudomonadota</taxon>
        <taxon>Gammaproteobacteria</taxon>
        <taxon>Pseudomonadales</taxon>
        <taxon>Pseudomonadaceae</taxon>
        <taxon>Pseudomonas</taxon>
        <taxon>Pseudomonas amygdali</taxon>
    </lineage>
</organism>
<sequence length="79" mass="8693">MFANTGPCDLLPTARQTMHGMSGEPVRESIDGDGVFKTGRRASRTACDAERRTIVENVQSYGTIVEIIVPHAPAWEFRS</sequence>
<comment type="caution">
    <text evidence="2">The sequence shown here is derived from an EMBL/GenBank/DDBJ whole genome shotgun (WGS) entry which is preliminary data.</text>
</comment>
<gene>
    <name evidence="2" type="ORF">ALO67_102372</name>
</gene>
<feature type="region of interest" description="Disordered" evidence="1">
    <location>
        <begin position="1"/>
        <end position="35"/>
    </location>
</feature>
<evidence type="ECO:0000313" key="2">
    <source>
        <dbReference type="EMBL" id="KPX53384.1"/>
    </source>
</evidence>
<reference evidence="2 3" key="1">
    <citation type="submission" date="2015-09" db="EMBL/GenBank/DDBJ databases">
        <title>Genome announcement of multiple Pseudomonas syringae strains.</title>
        <authorList>
            <person name="Thakur S."/>
            <person name="Wang P.W."/>
            <person name="Gong Y."/>
            <person name="Weir B.S."/>
            <person name="Guttman D.S."/>
        </authorList>
    </citation>
    <scope>NUCLEOTIDE SEQUENCE [LARGE SCALE GENOMIC DNA]</scope>
    <source>
        <strain evidence="2 3">ICMP9623</strain>
    </source>
</reference>
<evidence type="ECO:0000313" key="3">
    <source>
        <dbReference type="Proteomes" id="UP000050545"/>
    </source>
</evidence>
<protein>
    <submittedName>
        <fullName evidence="2">Uncharacterized protein</fullName>
    </submittedName>
</protein>
<accession>A0AB34U5E4</accession>
<dbReference type="EMBL" id="LJQN01000106">
    <property type="protein sequence ID" value="KPX53384.1"/>
    <property type="molecule type" value="Genomic_DNA"/>
</dbReference>
<evidence type="ECO:0000256" key="1">
    <source>
        <dbReference type="SAM" id="MobiDB-lite"/>
    </source>
</evidence>
<name>A0AB34U5E4_PSEA0</name>